<keyword evidence="6" id="KW-0131">Cell cycle</keyword>
<evidence type="ECO:0000259" key="5">
    <source>
        <dbReference type="PROSITE" id="PS50893"/>
    </source>
</evidence>
<dbReference type="PANTHER" id="PTHR24220">
    <property type="entry name" value="IMPORT ATP-BINDING PROTEIN"/>
    <property type="match status" value="1"/>
</dbReference>
<gene>
    <name evidence="6" type="ORF">B2A_09990</name>
</gene>
<dbReference type="GO" id="GO:0022857">
    <property type="term" value="F:transmembrane transporter activity"/>
    <property type="evidence" value="ECO:0007669"/>
    <property type="project" value="TreeGrafter"/>
</dbReference>
<evidence type="ECO:0000256" key="2">
    <source>
        <dbReference type="ARBA" id="ARBA00022448"/>
    </source>
</evidence>
<reference evidence="6" key="2">
    <citation type="journal article" date="2014" name="ISME J.">
        <title>Microbial stratification in low pH oxic and suboxic macroscopic growths along an acid mine drainage.</title>
        <authorList>
            <person name="Mendez-Garcia C."/>
            <person name="Mesa V."/>
            <person name="Sprenger R.R."/>
            <person name="Richter M."/>
            <person name="Diez M.S."/>
            <person name="Solano J."/>
            <person name="Bargiela R."/>
            <person name="Golyshina O.V."/>
            <person name="Manteca A."/>
            <person name="Ramos J.L."/>
            <person name="Gallego J.R."/>
            <person name="Llorente I."/>
            <person name="Martins Dos Santos V.A."/>
            <person name="Jensen O.N."/>
            <person name="Pelaez A.I."/>
            <person name="Sanchez J."/>
            <person name="Ferrer M."/>
        </authorList>
    </citation>
    <scope>NUCLEOTIDE SEQUENCE</scope>
</reference>
<dbReference type="Pfam" id="PF00005">
    <property type="entry name" value="ABC_tran"/>
    <property type="match status" value="1"/>
</dbReference>
<dbReference type="GO" id="GO:0051301">
    <property type="term" value="P:cell division"/>
    <property type="evidence" value="ECO:0007669"/>
    <property type="project" value="UniProtKB-KW"/>
</dbReference>
<dbReference type="InterPro" id="IPR003439">
    <property type="entry name" value="ABC_transporter-like_ATP-bd"/>
</dbReference>
<comment type="caution">
    <text evidence="6">The sequence shown here is derived from an EMBL/GenBank/DDBJ whole genome shotgun (WGS) entry which is preliminary data.</text>
</comment>
<evidence type="ECO:0000313" key="6">
    <source>
        <dbReference type="EMBL" id="EQD43197.1"/>
    </source>
</evidence>
<feature type="domain" description="ABC transporter" evidence="5">
    <location>
        <begin position="13"/>
        <end position="237"/>
    </location>
</feature>
<dbReference type="InterPro" id="IPR017911">
    <property type="entry name" value="MacB-like_ATP-bd"/>
</dbReference>
<dbReference type="GO" id="GO:0005886">
    <property type="term" value="C:plasma membrane"/>
    <property type="evidence" value="ECO:0007669"/>
    <property type="project" value="TreeGrafter"/>
</dbReference>
<dbReference type="PROSITE" id="PS50893">
    <property type="entry name" value="ABC_TRANSPORTER_2"/>
    <property type="match status" value="1"/>
</dbReference>
<dbReference type="GO" id="GO:0016887">
    <property type="term" value="F:ATP hydrolysis activity"/>
    <property type="evidence" value="ECO:0007669"/>
    <property type="project" value="InterPro"/>
</dbReference>
<comment type="similarity">
    <text evidence="1">Belongs to the ABC transporter superfamily.</text>
</comment>
<sequence length="237" mass="25670">MLRGLARDDESVIRFEQVSKRYPGNANALETLSFALAPAEMAFVTGHSGAGKSTLLKLIGLLERPSQGAVTVAGRNLAQVRRRGIAQHRRMVGMVFQDHHLLLDRSVQANVELPLVVAGVPAEERAKRARAAMEKVGLGGMEQRLPVRLSTGEQQRVGIARAIVARPAVLLADEPTGNLDPQLAVEIMGLFAEFQAIGTTVLVATHDLFLIKRIRKRVLVLDHGRLVDDVSATEVAA</sequence>
<accession>T0ZFT5</accession>
<reference evidence="6" key="1">
    <citation type="submission" date="2013-08" db="EMBL/GenBank/DDBJ databases">
        <authorList>
            <person name="Mendez C."/>
            <person name="Richter M."/>
            <person name="Ferrer M."/>
            <person name="Sanchez J."/>
        </authorList>
    </citation>
    <scope>NUCLEOTIDE SEQUENCE</scope>
</reference>
<organism evidence="6">
    <name type="scientific">mine drainage metagenome</name>
    <dbReference type="NCBI Taxonomy" id="410659"/>
    <lineage>
        <taxon>unclassified sequences</taxon>
        <taxon>metagenomes</taxon>
        <taxon>ecological metagenomes</taxon>
    </lineage>
</organism>
<evidence type="ECO:0000256" key="3">
    <source>
        <dbReference type="ARBA" id="ARBA00022741"/>
    </source>
</evidence>
<dbReference type="EMBL" id="AUZZ01007211">
    <property type="protein sequence ID" value="EQD43197.1"/>
    <property type="molecule type" value="Genomic_DNA"/>
</dbReference>
<keyword evidence="3" id="KW-0547">Nucleotide-binding</keyword>
<dbReference type="SUPFAM" id="SSF52540">
    <property type="entry name" value="P-loop containing nucleoside triphosphate hydrolases"/>
    <property type="match status" value="1"/>
</dbReference>
<dbReference type="GO" id="GO:0005524">
    <property type="term" value="F:ATP binding"/>
    <property type="evidence" value="ECO:0007669"/>
    <property type="project" value="UniProtKB-KW"/>
</dbReference>
<dbReference type="SMART" id="SM00382">
    <property type="entry name" value="AAA"/>
    <property type="match status" value="1"/>
</dbReference>
<keyword evidence="2" id="KW-0813">Transport</keyword>
<evidence type="ECO:0000256" key="4">
    <source>
        <dbReference type="ARBA" id="ARBA00022840"/>
    </source>
</evidence>
<dbReference type="InterPro" id="IPR027417">
    <property type="entry name" value="P-loop_NTPase"/>
</dbReference>
<dbReference type="InterPro" id="IPR015854">
    <property type="entry name" value="ABC_transpr_LolD-like"/>
</dbReference>
<dbReference type="Gene3D" id="3.40.50.300">
    <property type="entry name" value="P-loop containing nucleotide triphosphate hydrolases"/>
    <property type="match status" value="1"/>
</dbReference>
<proteinExistence type="inferred from homology"/>
<protein>
    <submittedName>
        <fullName evidence="6">Cell division ATP-binding protein FtsE</fullName>
    </submittedName>
</protein>
<keyword evidence="6" id="KW-0132">Cell division</keyword>
<name>T0ZFT5_9ZZZZ</name>
<dbReference type="FunFam" id="3.40.50.300:FF:000056">
    <property type="entry name" value="Cell division ATP-binding protein FtsE"/>
    <property type="match status" value="1"/>
</dbReference>
<dbReference type="InterPro" id="IPR003593">
    <property type="entry name" value="AAA+_ATPase"/>
</dbReference>
<keyword evidence="4 6" id="KW-0067">ATP-binding</keyword>
<dbReference type="PANTHER" id="PTHR24220:SF470">
    <property type="entry name" value="CELL DIVISION ATP-BINDING PROTEIN FTSE"/>
    <property type="match status" value="1"/>
</dbReference>
<dbReference type="CDD" id="cd03255">
    <property type="entry name" value="ABC_MJ0796_LolCDE_FtsE"/>
    <property type="match status" value="1"/>
</dbReference>
<evidence type="ECO:0000256" key="1">
    <source>
        <dbReference type="ARBA" id="ARBA00005417"/>
    </source>
</evidence>
<dbReference type="AlphaFoldDB" id="T0ZFT5"/>